<gene>
    <name evidence="3" type="ORF">CFN78_13285</name>
</gene>
<evidence type="ECO:0000256" key="1">
    <source>
        <dbReference type="SAM" id="Phobius"/>
    </source>
</evidence>
<dbReference type="InParanoid" id="A0A263D2N0"/>
<dbReference type="RefSeq" id="WP_094863089.1">
    <property type="nucleotide sequence ID" value="NZ_NKYE01000007.1"/>
</dbReference>
<feature type="transmembrane region" description="Helical" evidence="1">
    <location>
        <begin position="38"/>
        <end position="57"/>
    </location>
</feature>
<dbReference type="Pfam" id="PF10756">
    <property type="entry name" value="bPH_6"/>
    <property type="match status" value="1"/>
</dbReference>
<keyword evidence="4" id="KW-1185">Reference proteome</keyword>
<evidence type="ECO:0000313" key="4">
    <source>
        <dbReference type="Proteomes" id="UP000242444"/>
    </source>
</evidence>
<evidence type="ECO:0000313" key="3">
    <source>
        <dbReference type="EMBL" id="OZM72611.1"/>
    </source>
</evidence>
<dbReference type="EMBL" id="NKYE01000007">
    <property type="protein sequence ID" value="OZM72611.1"/>
    <property type="molecule type" value="Genomic_DNA"/>
</dbReference>
<dbReference type="InterPro" id="IPR019692">
    <property type="entry name" value="CFP-6_PH"/>
</dbReference>
<name>A0A263D2N0_9PSEU</name>
<dbReference type="AlphaFoldDB" id="A0A263D2N0"/>
<accession>A0A263D2N0</accession>
<sequence>MDNPSASWSPKPALLVIGWLLAAVTATAAVFTGLAGDRGGMVLFGVGALLFAALSAYGTVLRPKLTANAEGIAVRTLSGTQRLAWTQTRVRLVRTRRLGRETPTLEIEHGDLLLVLGWIELGADPHDVLDVLGAFRA</sequence>
<dbReference type="Proteomes" id="UP000242444">
    <property type="component" value="Unassembled WGS sequence"/>
</dbReference>
<organism evidence="3 4">
    <name type="scientific">Amycolatopsis antarctica</name>
    <dbReference type="NCBI Taxonomy" id="1854586"/>
    <lineage>
        <taxon>Bacteria</taxon>
        <taxon>Bacillati</taxon>
        <taxon>Actinomycetota</taxon>
        <taxon>Actinomycetes</taxon>
        <taxon>Pseudonocardiales</taxon>
        <taxon>Pseudonocardiaceae</taxon>
        <taxon>Amycolatopsis</taxon>
    </lineage>
</organism>
<keyword evidence="1" id="KW-0472">Membrane</keyword>
<feature type="domain" description="Low molecular weight protein antigen 6 PH" evidence="2">
    <location>
        <begin position="62"/>
        <end position="136"/>
    </location>
</feature>
<keyword evidence="1" id="KW-1133">Transmembrane helix</keyword>
<reference evidence="3 4" key="1">
    <citation type="submission" date="2017-07" db="EMBL/GenBank/DDBJ databases">
        <title>Amycolatopsis antarcticus sp. nov., isolated from the surface of an Antarcticus brown macroalga.</title>
        <authorList>
            <person name="Wang J."/>
            <person name="Leiva S."/>
            <person name="Huang J."/>
            <person name="Huang Y."/>
        </authorList>
    </citation>
    <scope>NUCLEOTIDE SEQUENCE [LARGE SCALE GENOMIC DNA]</scope>
    <source>
        <strain evidence="3 4">AU-G6</strain>
    </source>
</reference>
<protein>
    <recommendedName>
        <fullName evidence="2">Low molecular weight protein antigen 6 PH domain-containing protein</fullName>
    </recommendedName>
</protein>
<keyword evidence="1" id="KW-0812">Transmembrane</keyword>
<dbReference type="OrthoDB" id="5189227at2"/>
<proteinExistence type="predicted"/>
<comment type="caution">
    <text evidence="3">The sequence shown here is derived from an EMBL/GenBank/DDBJ whole genome shotgun (WGS) entry which is preliminary data.</text>
</comment>
<evidence type="ECO:0000259" key="2">
    <source>
        <dbReference type="Pfam" id="PF10756"/>
    </source>
</evidence>